<feature type="compositionally biased region" description="Polar residues" evidence="1">
    <location>
        <begin position="129"/>
        <end position="151"/>
    </location>
</feature>
<dbReference type="Proteomes" id="UP000325081">
    <property type="component" value="Unassembled WGS sequence"/>
</dbReference>
<reference evidence="3" key="1">
    <citation type="journal article" date="2019" name="Curr. Biol.">
        <title>Genome Sequence of Striga asiatica Provides Insight into the Evolution of Plant Parasitism.</title>
        <authorList>
            <person name="Yoshida S."/>
            <person name="Kim S."/>
            <person name="Wafula E.K."/>
            <person name="Tanskanen J."/>
            <person name="Kim Y.M."/>
            <person name="Honaas L."/>
            <person name="Yang Z."/>
            <person name="Spallek T."/>
            <person name="Conn C.E."/>
            <person name="Ichihashi Y."/>
            <person name="Cheong K."/>
            <person name="Cui S."/>
            <person name="Der J.P."/>
            <person name="Gundlach H."/>
            <person name="Jiao Y."/>
            <person name="Hori C."/>
            <person name="Ishida J.K."/>
            <person name="Kasahara H."/>
            <person name="Kiba T."/>
            <person name="Kim M.S."/>
            <person name="Koo N."/>
            <person name="Laohavisit A."/>
            <person name="Lee Y.H."/>
            <person name="Lumba S."/>
            <person name="McCourt P."/>
            <person name="Mortimer J.C."/>
            <person name="Mutuku J.M."/>
            <person name="Nomura T."/>
            <person name="Sasaki-Sekimoto Y."/>
            <person name="Seto Y."/>
            <person name="Wang Y."/>
            <person name="Wakatake T."/>
            <person name="Sakakibara H."/>
            <person name="Demura T."/>
            <person name="Yamaguchi S."/>
            <person name="Yoneyama K."/>
            <person name="Manabe R.I."/>
            <person name="Nelson D.C."/>
            <person name="Schulman A.H."/>
            <person name="Timko M.P."/>
            <person name="dePamphilis C.W."/>
            <person name="Choi D."/>
            <person name="Shirasu K."/>
        </authorList>
    </citation>
    <scope>NUCLEOTIDE SEQUENCE [LARGE SCALE GENOMIC DNA]</scope>
    <source>
        <strain evidence="3">cv. UVA1</strain>
    </source>
</reference>
<protein>
    <submittedName>
        <fullName evidence="2">DCD (Development and Cell Death) domain protein</fullName>
    </submittedName>
</protein>
<comment type="caution">
    <text evidence="2">The sequence shown here is derived from an EMBL/GenBank/DDBJ whole genome shotgun (WGS) entry which is preliminary data.</text>
</comment>
<name>A0A5A7Q921_STRAF</name>
<keyword evidence="3" id="KW-1185">Reference proteome</keyword>
<dbReference type="EMBL" id="BKCP01006183">
    <property type="protein sequence ID" value="GER41759.1"/>
    <property type="molecule type" value="Genomic_DNA"/>
</dbReference>
<evidence type="ECO:0000256" key="1">
    <source>
        <dbReference type="SAM" id="MobiDB-lite"/>
    </source>
</evidence>
<feature type="region of interest" description="Disordered" evidence="1">
    <location>
        <begin position="108"/>
        <end position="181"/>
    </location>
</feature>
<accession>A0A5A7Q921</accession>
<sequence length="194" mass="21114">MGSKSSGPVKNSTSNPIQIPSDLRQTQSSQPVASSSLIEVPVHSLMDTQQDQRVHIQSSPLEPIITHVSDKVKSGTQDTKLNELRTIEEGVEFTHEVDSTTEMVTENALHTSASSSPVKPKGRKCRRATASQGRLLISQNQRTPTNSSTNITHKRGRVADQDMSHQNEVHPSPADPNVKVDGNLLIPLGSLEKE</sequence>
<feature type="compositionally biased region" description="Polar residues" evidence="1">
    <location>
        <begin position="108"/>
        <end position="117"/>
    </location>
</feature>
<feature type="region of interest" description="Disordered" evidence="1">
    <location>
        <begin position="1"/>
        <end position="35"/>
    </location>
</feature>
<dbReference type="AlphaFoldDB" id="A0A5A7Q921"/>
<proteinExistence type="predicted"/>
<organism evidence="2 3">
    <name type="scientific">Striga asiatica</name>
    <name type="common">Asiatic witchweed</name>
    <name type="synonym">Buchnera asiatica</name>
    <dbReference type="NCBI Taxonomy" id="4170"/>
    <lineage>
        <taxon>Eukaryota</taxon>
        <taxon>Viridiplantae</taxon>
        <taxon>Streptophyta</taxon>
        <taxon>Embryophyta</taxon>
        <taxon>Tracheophyta</taxon>
        <taxon>Spermatophyta</taxon>
        <taxon>Magnoliopsida</taxon>
        <taxon>eudicotyledons</taxon>
        <taxon>Gunneridae</taxon>
        <taxon>Pentapetalae</taxon>
        <taxon>asterids</taxon>
        <taxon>lamiids</taxon>
        <taxon>Lamiales</taxon>
        <taxon>Orobanchaceae</taxon>
        <taxon>Buchnereae</taxon>
        <taxon>Striga</taxon>
    </lineage>
</organism>
<feature type="compositionally biased region" description="Basic and acidic residues" evidence="1">
    <location>
        <begin position="157"/>
        <end position="168"/>
    </location>
</feature>
<evidence type="ECO:0000313" key="3">
    <source>
        <dbReference type="Proteomes" id="UP000325081"/>
    </source>
</evidence>
<gene>
    <name evidence="2" type="ORF">STAS_18496</name>
</gene>
<evidence type="ECO:0000313" key="2">
    <source>
        <dbReference type="EMBL" id="GER41759.1"/>
    </source>
</evidence>